<dbReference type="GO" id="GO:0071932">
    <property type="term" value="P:replication fork reversal"/>
    <property type="evidence" value="ECO:0007669"/>
    <property type="project" value="TreeGrafter"/>
</dbReference>
<keyword evidence="1" id="KW-0378">Hydrolase</keyword>
<dbReference type="PANTHER" id="PTHR10887:SF433">
    <property type="entry name" value="DNA REPLICATION ATP-DEPENDENT HELICASE_NUCLEASE DNA2"/>
    <property type="match status" value="1"/>
</dbReference>
<dbReference type="GO" id="GO:0005737">
    <property type="term" value="C:cytoplasm"/>
    <property type="evidence" value="ECO:0007669"/>
    <property type="project" value="TreeGrafter"/>
</dbReference>
<dbReference type="GO" id="GO:0006281">
    <property type="term" value="P:DNA repair"/>
    <property type="evidence" value="ECO:0007669"/>
    <property type="project" value="UniProtKB-KW"/>
</dbReference>
<proteinExistence type="evidence at transcript level"/>
<protein>
    <recommendedName>
        <fullName evidence="1">DNA replication ATP-dependent helicase/nuclease</fullName>
        <ecNumber evidence="1">3.1.-.-</ecNumber>
        <ecNumber evidence="1">3.6.4.12</ecNumber>
    </recommendedName>
</protein>
<dbReference type="GO" id="GO:0046872">
    <property type="term" value="F:metal ion binding"/>
    <property type="evidence" value="ECO:0007669"/>
    <property type="project" value="UniProtKB-UniRule"/>
</dbReference>
<keyword evidence="1" id="KW-0408">Iron</keyword>
<evidence type="ECO:0000313" key="3">
    <source>
        <dbReference type="EMBL" id="JAT92394.1"/>
    </source>
</evidence>
<dbReference type="InterPro" id="IPR041679">
    <property type="entry name" value="DNA2/NAM7-like_C"/>
</dbReference>
<keyword evidence="1" id="KW-0511">Multifunctional enzyme</keyword>
<dbReference type="InterPro" id="IPR045055">
    <property type="entry name" value="DNA2/NAM7-like"/>
</dbReference>
<dbReference type="EC" id="3.1.-.-" evidence="1"/>
<keyword evidence="1" id="KW-0227">DNA damage</keyword>
<dbReference type="EC" id="3.6.4.12" evidence="1"/>
<dbReference type="GO" id="GO:0033567">
    <property type="term" value="P:DNA replication, Okazaki fragment processing"/>
    <property type="evidence" value="ECO:0007669"/>
    <property type="project" value="UniProtKB-UniRule"/>
</dbReference>
<sequence length="170" mass="18636">SLSLPNLPVTLGQTLPVDCWISKVIDTKPSRAVVFVCIDELPLPEEDSIGSKGNKGTTSRVEAKIVTQLVHVLLKGGLSPEEIGVITPFRSQVQLLKQAMRDTAQVDVSTVDQFQGKEKSAVFFSCVKKYAGNSKDTEILNDQRRLTVAVSRARHKLIIIGSSSTVRKYK</sequence>
<dbReference type="PANTHER" id="PTHR10887">
    <property type="entry name" value="DNA2/NAM7 HELICASE FAMILY"/>
    <property type="match status" value="1"/>
</dbReference>
<comment type="catalytic activity">
    <reaction evidence="1">
        <text>ATP + H2O = ADP + phosphate + H(+)</text>
        <dbReference type="Rhea" id="RHEA:13065"/>
        <dbReference type="ChEBI" id="CHEBI:15377"/>
        <dbReference type="ChEBI" id="CHEBI:15378"/>
        <dbReference type="ChEBI" id="CHEBI:30616"/>
        <dbReference type="ChEBI" id="CHEBI:43474"/>
        <dbReference type="ChEBI" id="CHEBI:456216"/>
        <dbReference type="EC" id="3.6.4.12"/>
    </reaction>
</comment>
<keyword evidence="1" id="KW-0540">Nuclease</keyword>
<keyword evidence="1" id="KW-0479">Metal-binding</keyword>
<keyword evidence="1" id="KW-0067">ATP-binding</keyword>
<dbReference type="InterPro" id="IPR047187">
    <property type="entry name" value="SF1_C_Upf1"/>
</dbReference>
<keyword evidence="1" id="KW-0539">Nucleus</keyword>
<keyword evidence="1" id="KW-0411">Iron-sulfur</keyword>
<comment type="similarity">
    <text evidence="1">Belongs to the DNA2/NAM7 helicase family.</text>
</comment>
<keyword evidence="1 3" id="KW-0347">Helicase</keyword>
<dbReference type="SUPFAM" id="SSF52540">
    <property type="entry name" value="P-loop containing nucleoside triphosphate hydrolases"/>
    <property type="match status" value="1"/>
</dbReference>
<dbReference type="Gene3D" id="3.40.50.300">
    <property type="entry name" value="P-loop containing nucleotide triphosphate hydrolases"/>
    <property type="match status" value="1"/>
</dbReference>
<organism evidence="3">
    <name type="scientific">Amblyomma aureolatum</name>
    <dbReference type="NCBI Taxonomy" id="187763"/>
    <lineage>
        <taxon>Eukaryota</taxon>
        <taxon>Metazoa</taxon>
        <taxon>Ecdysozoa</taxon>
        <taxon>Arthropoda</taxon>
        <taxon>Chelicerata</taxon>
        <taxon>Arachnida</taxon>
        <taxon>Acari</taxon>
        <taxon>Parasitiformes</taxon>
        <taxon>Ixodida</taxon>
        <taxon>Ixodoidea</taxon>
        <taxon>Ixodidae</taxon>
        <taxon>Amblyomminae</taxon>
        <taxon>Amblyomma</taxon>
    </lineage>
</organism>
<dbReference type="GO" id="GO:0017116">
    <property type="term" value="F:single-stranded DNA helicase activity"/>
    <property type="evidence" value="ECO:0007669"/>
    <property type="project" value="UniProtKB-UniRule"/>
</dbReference>
<dbReference type="GO" id="GO:0051539">
    <property type="term" value="F:4 iron, 4 sulfur cluster binding"/>
    <property type="evidence" value="ECO:0007669"/>
    <property type="project" value="UniProtKB-UniRule"/>
</dbReference>
<dbReference type="GO" id="GO:0003677">
    <property type="term" value="F:DNA binding"/>
    <property type="evidence" value="ECO:0007669"/>
    <property type="project" value="UniProtKB-UniRule"/>
</dbReference>
<name>A0A1E1WZH8_9ACAR</name>
<accession>A0A1E1WZH8</accession>
<dbReference type="GO" id="GO:0005634">
    <property type="term" value="C:nucleus"/>
    <property type="evidence" value="ECO:0007669"/>
    <property type="project" value="UniProtKB-SubCell"/>
</dbReference>
<keyword evidence="1" id="KW-0234">DNA repair</keyword>
<dbReference type="AlphaFoldDB" id="A0A1E1WZH8"/>
<dbReference type="GO" id="GO:0017108">
    <property type="term" value="F:5'-flap endonuclease activity"/>
    <property type="evidence" value="ECO:0007669"/>
    <property type="project" value="UniProtKB-UniRule"/>
</dbReference>
<dbReference type="InterPro" id="IPR027417">
    <property type="entry name" value="P-loop_NTPase"/>
</dbReference>
<dbReference type="GO" id="GO:0005524">
    <property type="term" value="F:ATP binding"/>
    <property type="evidence" value="ECO:0007669"/>
    <property type="project" value="UniProtKB-UniRule"/>
</dbReference>
<keyword evidence="1" id="KW-0547">Nucleotide-binding</keyword>
<evidence type="ECO:0000256" key="1">
    <source>
        <dbReference type="RuleBase" id="RU367041"/>
    </source>
</evidence>
<keyword evidence="1" id="KW-0158">Chromosome</keyword>
<reference evidence="3" key="1">
    <citation type="journal article" date="2017" name="Front. Cell. Infect. Microbiol.">
        <title>The Distinct Transcriptional Response of the Midgut of Amblyomma sculptum and Amblyomma aureolatum Ticks to Rickettsia rickettsii Correlates to Their Differences in Susceptibility to Infection.</title>
        <authorList>
            <person name="Martins L.A."/>
            <person name="Galletti M.F.B.M."/>
            <person name="Ribeiro J.M."/>
            <person name="Fujita A."/>
            <person name="Costa F.B."/>
            <person name="Labruna M.B."/>
            <person name="Daffre S."/>
            <person name="Fogaca A.C."/>
        </authorList>
    </citation>
    <scope>NUCLEOTIDE SEQUENCE</scope>
</reference>
<dbReference type="Pfam" id="PF13087">
    <property type="entry name" value="AAA_12"/>
    <property type="match status" value="1"/>
</dbReference>
<feature type="non-terminal residue" evidence="3">
    <location>
        <position position="170"/>
    </location>
</feature>
<dbReference type="GO" id="GO:0005694">
    <property type="term" value="C:chromosome"/>
    <property type="evidence" value="ECO:0007669"/>
    <property type="project" value="UniProtKB-SubCell"/>
</dbReference>
<comment type="function">
    <text evidence="1">Key enzyme involved in DNA replication and DNA repair. Involved in Okazaki fragments processing by cleaving long flaps that escape FEN1: flaps that are longer than 27 nucleotides are coated by replication protein A complex (RPA), leading to recruit DNA2 which cleaves the flap until it is too short to bind RPA and becomes a substrate for FEN1. Also involved in 5'-end resection of DNA during double-strand break (DSB) repair by mediating the cleavage of 5'-ssDNA.</text>
</comment>
<dbReference type="EMBL" id="GFAC01006794">
    <property type="protein sequence ID" value="JAT92394.1"/>
    <property type="molecule type" value="mRNA"/>
</dbReference>
<evidence type="ECO:0000259" key="2">
    <source>
        <dbReference type="Pfam" id="PF13087"/>
    </source>
</evidence>
<comment type="subcellular location">
    <subcellularLocation>
        <location evidence="1">Nucleus</location>
    </subcellularLocation>
    <subcellularLocation>
        <location evidence="1">Chromosome</location>
    </subcellularLocation>
</comment>
<keyword evidence="1" id="KW-0235">DNA replication</keyword>
<keyword evidence="1" id="KW-0238">DNA-binding</keyword>
<keyword evidence="1" id="KW-0004">4Fe-4S</keyword>
<dbReference type="CDD" id="cd18808">
    <property type="entry name" value="SF1_C_Upf1"/>
    <property type="match status" value="1"/>
</dbReference>
<feature type="non-terminal residue" evidence="3">
    <location>
        <position position="1"/>
    </location>
</feature>
<feature type="domain" description="DNA2/NAM7 helicase-like C-terminal" evidence="2">
    <location>
        <begin position="29"/>
        <end position="163"/>
    </location>
</feature>